<dbReference type="SUPFAM" id="SSF88723">
    <property type="entry name" value="PIN domain-like"/>
    <property type="match status" value="1"/>
</dbReference>
<reference evidence="2" key="1">
    <citation type="submission" date="2020-01" db="EMBL/GenBank/DDBJ databases">
        <authorList>
            <person name="Meier V. D."/>
            <person name="Meier V D."/>
        </authorList>
    </citation>
    <scope>NUCLEOTIDE SEQUENCE</scope>
    <source>
        <strain evidence="2">HLG_WM_MAG_03</strain>
    </source>
</reference>
<dbReference type="Gene3D" id="3.40.50.1010">
    <property type="entry name" value="5'-nuclease"/>
    <property type="match status" value="1"/>
</dbReference>
<proteinExistence type="predicted"/>
<protein>
    <recommendedName>
        <fullName evidence="1">PIN domain-containing protein</fullName>
    </recommendedName>
</protein>
<dbReference type="AlphaFoldDB" id="A0A6S6RU14"/>
<accession>A0A6S6RU14</accession>
<dbReference type="InterPro" id="IPR002716">
    <property type="entry name" value="PIN_dom"/>
</dbReference>
<dbReference type="Pfam" id="PF01850">
    <property type="entry name" value="PIN"/>
    <property type="match status" value="1"/>
</dbReference>
<gene>
    <name evidence="2" type="ORF">HELGO_WM68119</name>
</gene>
<evidence type="ECO:0000259" key="1">
    <source>
        <dbReference type="Pfam" id="PF01850"/>
    </source>
</evidence>
<dbReference type="InterPro" id="IPR029060">
    <property type="entry name" value="PIN-like_dom_sf"/>
</dbReference>
<dbReference type="CDD" id="cd09854">
    <property type="entry name" value="PIN_VapC-like"/>
    <property type="match status" value="1"/>
</dbReference>
<feature type="domain" description="PIN" evidence="1">
    <location>
        <begin position="6"/>
        <end position="127"/>
    </location>
</feature>
<dbReference type="EMBL" id="CACVAR010000004">
    <property type="protein sequence ID" value="CAA6798438.1"/>
    <property type="molecule type" value="Genomic_DNA"/>
</dbReference>
<evidence type="ECO:0000313" key="2">
    <source>
        <dbReference type="EMBL" id="CAA6798438.1"/>
    </source>
</evidence>
<sequence length="144" mass="16416">MDIKKIFFDANIFNDIFDDKRATHQPSKEALMYALQNDMMVYTSCDIATNIYYITSKYTTKIKALDALEVLKDTVEIIPFAKDELTLAIELMREDGDYTDMEDTIQYVLAKQMGCDLIVTNDKRFVAKGIECVGSDGFMSVFGK</sequence>
<organism evidence="2">
    <name type="scientific">uncultured Sulfurovum sp</name>
    <dbReference type="NCBI Taxonomy" id="269237"/>
    <lineage>
        <taxon>Bacteria</taxon>
        <taxon>Pseudomonadati</taxon>
        <taxon>Campylobacterota</taxon>
        <taxon>Epsilonproteobacteria</taxon>
        <taxon>Campylobacterales</taxon>
        <taxon>Sulfurovaceae</taxon>
        <taxon>Sulfurovum</taxon>
        <taxon>environmental samples</taxon>
    </lineage>
</organism>
<name>A0A6S6RU14_9BACT</name>